<dbReference type="InterPro" id="IPR014729">
    <property type="entry name" value="Rossmann-like_a/b/a_fold"/>
</dbReference>
<dbReference type="RefSeq" id="WP_062619232.1">
    <property type="nucleotide sequence ID" value="NZ_JRWG01000001.1"/>
</dbReference>
<dbReference type="Gene3D" id="3.40.50.620">
    <property type="entry name" value="HUPs"/>
    <property type="match status" value="2"/>
</dbReference>
<dbReference type="OrthoDB" id="1522603at2"/>
<evidence type="ECO:0000259" key="2">
    <source>
        <dbReference type="Pfam" id="PF00582"/>
    </source>
</evidence>
<evidence type="ECO:0000313" key="3">
    <source>
        <dbReference type="EMBL" id="KXO01157.1"/>
    </source>
</evidence>
<dbReference type="PATRIC" id="fig|1548749.3.peg.303"/>
<dbReference type="STRING" id="1548749.LS48_01425"/>
<comment type="caution">
    <text evidence="3">The sequence shown here is derived from an EMBL/GenBank/DDBJ whole genome shotgun (WGS) entry which is preliminary data.</text>
</comment>
<dbReference type="AlphaFoldDB" id="A0A137RLW0"/>
<name>A0A137RLW0_9FLAO</name>
<reference evidence="3 4" key="2">
    <citation type="journal article" date="2016" name="Int. J. Syst. Evol. Microbiol.">
        <title>Vitellibacter aquimaris sp. nov., a marine bacterium isolated from seawater.</title>
        <authorList>
            <person name="Thevarajoo S."/>
            <person name="Selvaratnam C."/>
            <person name="Goh K.M."/>
            <person name="Hong K.W."/>
            <person name="Chan X.Y."/>
            <person name="Chan K.G."/>
            <person name="Chong C.S."/>
        </authorList>
    </citation>
    <scope>NUCLEOTIDE SEQUENCE [LARGE SCALE GENOMIC DNA]</scope>
    <source>
        <strain evidence="3 4">D-24</strain>
    </source>
</reference>
<dbReference type="SUPFAM" id="SSF52402">
    <property type="entry name" value="Adenine nucleotide alpha hydrolases-like"/>
    <property type="match status" value="2"/>
</dbReference>
<proteinExistence type="inferred from homology"/>
<dbReference type="PANTHER" id="PTHR46268:SF6">
    <property type="entry name" value="UNIVERSAL STRESS PROTEIN UP12"/>
    <property type="match status" value="1"/>
</dbReference>
<dbReference type="Proteomes" id="UP000070138">
    <property type="component" value="Unassembled WGS sequence"/>
</dbReference>
<dbReference type="Pfam" id="PF00582">
    <property type="entry name" value="Usp"/>
    <property type="match status" value="2"/>
</dbReference>
<dbReference type="CDD" id="cd00293">
    <property type="entry name" value="USP-like"/>
    <property type="match status" value="2"/>
</dbReference>
<dbReference type="InterPro" id="IPR006016">
    <property type="entry name" value="UspA"/>
</dbReference>
<sequence>MKNIIIPVDFSKQSEFALETGAILAKEHGATLHVLHMLELSESIISKSDSQNMNKMMFMLALAEKQLEPFLDKKYLEGVNVIPVIKRHKVYNEVDALAHEINADLIIMGSQGLSLQDGIFAGSNAEKMVRNSSTPVLIIKSPPADFSLKKVIFATDMSVESVPAYKKAKSLLTKLGCEIQPVYVNRPFNDFLSSKQFSAKLKKFSEAGGANEVKFIAGHSIEDGLMQYAEETNADVIAISTNARKGLNRLLRGSISEDLANQSKLPVMTFKL</sequence>
<feature type="domain" description="UspA" evidence="2">
    <location>
        <begin position="149"/>
        <end position="270"/>
    </location>
</feature>
<dbReference type="EMBL" id="JRWG01000001">
    <property type="protein sequence ID" value="KXO01157.1"/>
    <property type="molecule type" value="Genomic_DNA"/>
</dbReference>
<gene>
    <name evidence="3" type="ORF">LS48_01425</name>
</gene>
<keyword evidence="4" id="KW-1185">Reference proteome</keyword>
<evidence type="ECO:0000313" key="4">
    <source>
        <dbReference type="Proteomes" id="UP000070138"/>
    </source>
</evidence>
<accession>A0A137RLW0</accession>
<comment type="similarity">
    <text evidence="1">Belongs to the universal stress protein A family.</text>
</comment>
<reference evidence="4" key="1">
    <citation type="submission" date="2014-10" db="EMBL/GenBank/DDBJ databases">
        <title>Genome sequencing of Vitellibacter sp. D-24.</title>
        <authorList>
            <person name="Thevarajoo S."/>
            <person name="Selvaratnam C."/>
            <person name="Goh K.M."/>
            <person name="Chong C.S."/>
        </authorList>
    </citation>
    <scope>NUCLEOTIDE SEQUENCE [LARGE SCALE GENOMIC DNA]</scope>
    <source>
        <strain evidence="4">D-24</strain>
    </source>
</reference>
<organism evidence="3 4">
    <name type="scientific">Aequorivita aquimaris</name>
    <dbReference type="NCBI Taxonomy" id="1548749"/>
    <lineage>
        <taxon>Bacteria</taxon>
        <taxon>Pseudomonadati</taxon>
        <taxon>Bacteroidota</taxon>
        <taxon>Flavobacteriia</taxon>
        <taxon>Flavobacteriales</taxon>
        <taxon>Flavobacteriaceae</taxon>
        <taxon>Aequorivita</taxon>
    </lineage>
</organism>
<dbReference type="PRINTS" id="PR01438">
    <property type="entry name" value="UNVRSLSTRESS"/>
</dbReference>
<dbReference type="InterPro" id="IPR006015">
    <property type="entry name" value="Universal_stress_UspA"/>
</dbReference>
<dbReference type="PANTHER" id="PTHR46268">
    <property type="entry name" value="STRESS RESPONSE PROTEIN NHAX"/>
    <property type="match status" value="1"/>
</dbReference>
<feature type="domain" description="UspA" evidence="2">
    <location>
        <begin position="1"/>
        <end position="140"/>
    </location>
</feature>
<evidence type="ECO:0000256" key="1">
    <source>
        <dbReference type="ARBA" id="ARBA00008791"/>
    </source>
</evidence>
<protein>
    <submittedName>
        <fullName evidence="3">Universal stress protein UspA</fullName>
    </submittedName>
</protein>